<evidence type="ECO:0000256" key="2">
    <source>
        <dbReference type="SAM" id="SignalP"/>
    </source>
</evidence>
<keyword evidence="1" id="KW-1133">Transmembrane helix</keyword>
<organism evidence="3 4">
    <name type="scientific">Friedmanniomyces simplex</name>
    <dbReference type="NCBI Taxonomy" id="329884"/>
    <lineage>
        <taxon>Eukaryota</taxon>
        <taxon>Fungi</taxon>
        <taxon>Dikarya</taxon>
        <taxon>Ascomycota</taxon>
        <taxon>Pezizomycotina</taxon>
        <taxon>Dothideomycetes</taxon>
        <taxon>Dothideomycetidae</taxon>
        <taxon>Mycosphaerellales</taxon>
        <taxon>Teratosphaeriaceae</taxon>
        <taxon>Friedmanniomyces</taxon>
    </lineage>
</organism>
<keyword evidence="1" id="KW-0812">Transmembrane</keyword>
<feature type="transmembrane region" description="Helical" evidence="1">
    <location>
        <begin position="103"/>
        <end position="122"/>
    </location>
</feature>
<dbReference type="EMBL" id="NAJQ01000182">
    <property type="protein sequence ID" value="TKA75801.1"/>
    <property type="molecule type" value="Genomic_DNA"/>
</dbReference>
<evidence type="ECO:0000256" key="1">
    <source>
        <dbReference type="SAM" id="Phobius"/>
    </source>
</evidence>
<reference evidence="3 4" key="1">
    <citation type="submission" date="2017-03" db="EMBL/GenBank/DDBJ databases">
        <title>Genomes of endolithic fungi from Antarctica.</title>
        <authorList>
            <person name="Coleine C."/>
            <person name="Masonjones S."/>
            <person name="Stajich J.E."/>
        </authorList>
    </citation>
    <scope>NUCLEOTIDE SEQUENCE [LARGE SCALE GENOMIC DNA]</scope>
    <source>
        <strain evidence="3 4">CCFEE 5184</strain>
    </source>
</reference>
<sequence>MLGIKAICSIYVALVVATTHVAAIWPNQPSPPSSQSLVANATSTTTPTPTWYFEGKAMPANDDTESQCTGSDLPRDSQGACVGPAGHEYLSIMGPSYGTASSLARISVGGLLLGLLTLAIIAL</sequence>
<keyword evidence="1" id="KW-0472">Membrane</keyword>
<evidence type="ECO:0000313" key="4">
    <source>
        <dbReference type="Proteomes" id="UP000309340"/>
    </source>
</evidence>
<gene>
    <name evidence="3" type="ORF">B0A55_06395</name>
</gene>
<comment type="caution">
    <text evidence="3">The sequence shown here is derived from an EMBL/GenBank/DDBJ whole genome shotgun (WGS) entry which is preliminary data.</text>
</comment>
<proteinExistence type="predicted"/>
<feature type="signal peptide" evidence="2">
    <location>
        <begin position="1"/>
        <end position="23"/>
    </location>
</feature>
<feature type="chain" id="PRO_5020889151" evidence="2">
    <location>
        <begin position="24"/>
        <end position="123"/>
    </location>
</feature>
<protein>
    <submittedName>
        <fullName evidence="3">Uncharacterized protein</fullName>
    </submittedName>
</protein>
<dbReference type="Proteomes" id="UP000309340">
    <property type="component" value="Unassembled WGS sequence"/>
</dbReference>
<dbReference type="OrthoDB" id="3900989at2759"/>
<evidence type="ECO:0000313" key="3">
    <source>
        <dbReference type="EMBL" id="TKA75801.1"/>
    </source>
</evidence>
<keyword evidence="2" id="KW-0732">Signal</keyword>
<accession>A0A4U0XHP7</accession>
<name>A0A4U0XHP7_9PEZI</name>
<keyword evidence="4" id="KW-1185">Reference proteome</keyword>
<dbReference type="AlphaFoldDB" id="A0A4U0XHP7"/>